<keyword evidence="3" id="KW-1003">Cell membrane</keyword>
<dbReference type="RefSeq" id="WP_127734345.1">
    <property type="nucleotide sequence ID" value="NZ_CAJCKN010000032.1"/>
</dbReference>
<dbReference type="AlphaFoldDB" id="A0A3S2UC28"/>
<keyword evidence="4 7" id="KW-0812">Transmembrane</keyword>
<comment type="subcellular location">
    <subcellularLocation>
        <location evidence="1 7">Cell membrane</location>
        <topology evidence="1 7">Multi-pass membrane protein</topology>
    </subcellularLocation>
</comment>
<evidence type="ECO:0000256" key="4">
    <source>
        <dbReference type="ARBA" id="ARBA00022692"/>
    </source>
</evidence>
<keyword evidence="10" id="KW-1185">Reference proteome</keyword>
<evidence type="ECO:0000313" key="9">
    <source>
        <dbReference type="EMBL" id="RVT66977.1"/>
    </source>
</evidence>
<name>A0A3S2UC28_9BACI</name>
<feature type="transmembrane region" description="Helical" evidence="8">
    <location>
        <begin position="85"/>
        <end position="104"/>
    </location>
</feature>
<feature type="transmembrane region" description="Helical" evidence="8">
    <location>
        <begin position="27"/>
        <end position="48"/>
    </location>
</feature>
<evidence type="ECO:0000256" key="3">
    <source>
        <dbReference type="ARBA" id="ARBA00022475"/>
    </source>
</evidence>
<comment type="caution">
    <text evidence="9">The sequence shown here is derived from an EMBL/GenBank/DDBJ whole genome shotgun (WGS) entry which is preliminary data.</text>
</comment>
<keyword evidence="5 8" id="KW-1133">Transmembrane helix</keyword>
<organism evidence="9 10">
    <name type="scientific">Niallia taxi</name>
    <dbReference type="NCBI Taxonomy" id="2499688"/>
    <lineage>
        <taxon>Bacteria</taxon>
        <taxon>Bacillati</taxon>
        <taxon>Bacillota</taxon>
        <taxon>Bacilli</taxon>
        <taxon>Bacillales</taxon>
        <taxon>Bacillaceae</taxon>
        <taxon>Niallia</taxon>
    </lineage>
</organism>
<gene>
    <name evidence="9" type="ORF">EM808_00350</name>
</gene>
<dbReference type="PANTHER" id="PTHR30561:SF1">
    <property type="entry name" value="MULTIDRUG TRANSPORTER EMRE"/>
    <property type="match status" value="1"/>
</dbReference>
<accession>A0A3S2UC28</accession>
<evidence type="ECO:0000256" key="2">
    <source>
        <dbReference type="ARBA" id="ARBA00022448"/>
    </source>
</evidence>
<evidence type="ECO:0000256" key="5">
    <source>
        <dbReference type="ARBA" id="ARBA00022989"/>
    </source>
</evidence>
<sequence>MKGYVYLTISIISEVFATTMLKMAEGFTVLLPSICVIIGYVLAFYFISKALQSLPLSLSYAIWSGVGTAATALIGVILWKELINPVMLCGIVLIIGGVFLLNGAEKGETAKKPAN</sequence>
<evidence type="ECO:0000256" key="1">
    <source>
        <dbReference type="ARBA" id="ARBA00004651"/>
    </source>
</evidence>
<proteinExistence type="inferred from homology"/>
<dbReference type="GO" id="GO:0005886">
    <property type="term" value="C:plasma membrane"/>
    <property type="evidence" value="ECO:0007669"/>
    <property type="project" value="UniProtKB-SubCell"/>
</dbReference>
<evidence type="ECO:0000256" key="6">
    <source>
        <dbReference type="ARBA" id="ARBA00023136"/>
    </source>
</evidence>
<protein>
    <submittedName>
        <fullName evidence="9">Multidrug efflux SMR transporter</fullName>
    </submittedName>
</protein>
<dbReference type="Gene3D" id="1.10.3730.20">
    <property type="match status" value="1"/>
</dbReference>
<evidence type="ECO:0000313" key="10">
    <source>
        <dbReference type="Proteomes" id="UP000288024"/>
    </source>
</evidence>
<dbReference type="Pfam" id="PF00893">
    <property type="entry name" value="Multi_Drug_Res"/>
    <property type="match status" value="1"/>
</dbReference>
<dbReference type="GO" id="GO:0022857">
    <property type="term" value="F:transmembrane transporter activity"/>
    <property type="evidence" value="ECO:0007669"/>
    <property type="project" value="InterPro"/>
</dbReference>
<evidence type="ECO:0000256" key="7">
    <source>
        <dbReference type="RuleBase" id="RU003942"/>
    </source>
</evidence>
<dbReference type="FunFam" id="1.10.3730.20:FF:000001">
    <property type="entry name" value="Quaternary ammonium compound resistance transporter SugE"/>
    <property type="match status" value="1"/>
</dbReference>
<dbReference type="InterPro" id="IPR037185">
    <property type="entry name" value="EmrE-like"/>
</dbReference>
<keyword evidence="2" id="KW-0813">Transport</keyword>
<comment type="similarity">
    <text evidence="7">Belongs to the drug/metabolite transporter (DMT) superfamily. Small multidrug resistance (SMR) (TC 2.A.7.1) family.</text>
</comment>
<dbReference type="SUPFAM" id="SSF103481">
    <property type="entry name" value="Multidrug resistance efflux transporter EmrE"/>
    <property type="match status" value="1"/>
</dbReference>
<dbReference type="InterPro" id="IPR000390">
    <property type="entry name" value="Small_drug/metabolite_transptr"/>
</dbReference>
<dbReference type="PANTHER" id="PTHR30561">
    <property type="entry name" value="SMR FAMILY PROTON-DEPENDENT DRUG EFFLUX TRANSPORTER SUGE"/>
    <property type="match status" value="1"/>
</dbReference>
<reference evidence="9 10" key="1">
    <citation type="submission" date="2019-01" db="EMBL/GenBank/DDBJ databases">
        <title>Bacillus sp. M5HDSG1-1, whole genome shotgun sequence.</title>
        <authorList>
            <person name="Tuo L."/>
        </authorList>
    </citation>
    <scope>NUCLEOTIDE SEQUENCE [LARGE SCALE GENOMIC DNA]</scope>
    <source>
        <strain evidence="9 10">M5HDSG1-1</strain>
    </source>
</reference>
<keyword evidence="6 8" id="KW-0472">Membrane</keyword>
<dbReference type="Proteomes" id="UP000288024">
    <property type="component" value="Unassembled WGS sequence"/>
</dbReference>
<dbReference type="EMBL" id="RZTZ01000001">
    <property type="protein sequence ID" value="RVT66977.1"/>
    <property type="molecule type" value="Genomic_DNA"/>
</dbReference>
<dbReference type="InterPro" id="IPR045324">
    <property type="entry name" value="Small_multidrug_res"/>
</dbReference>
<feature type="transmembrane region" description="Helical" evidence="8">
    <location>
        <begin position="60"/>
        <end position="79"/>
    </location>
</feature>
<evidence type="ECO:0000256" key="8">
    <source>
        <dbReference type="SAM" id="Phobius"/>
    </source>
</evidence>